<sequence length="298" mass="33085">MNITSWPLIGTVIIVGVILLIGSRLIVTVEAGHVGVAALFGEVQDRPYEEGLHFPVNPLYKWMFFDTRQKTLKETASVPSQDQLQTRIDASVQYRIIGGMAPSILKETGSIGEAVTVHLLPTLRSLLREQGKTIKRAEDFFLEDTQEQLQASLEVALKDYLTAKGIEVQAVLIRDINLPVAITRGIEAKKTREQEVEKQKAELERVRIEMNQKVVAAEASRAAAEEEAEQRRVLADAQAYEINKINEAIASNPAYLQLQALEALKEISEDPSTKLYFLDGDSPMPLPLMNIGDPLLAK</sequence>
<dbReference type="InterPro" id="IPR000163">
    <property type="entry name" value="Prohibitin"/>
</dbReference>
<feature type="transmembrane region" description="Helical" evidence="3">
    <location>
        <begin position="6"/>
        <end position="27"/>
    </location>
</feature>
<proteinExistence type="predicted"/>
<dbReference type="Pfam" id="PF01145">
    <property type="entry name" value="Band_7"/>
    <property type="match status" value="1"/>
</dbReference>
<dbReference type="AlphaFoldDB" id="A0A2Z4AQI9"/>
<dbReference type="InterPro" id="IPR001107">
    <property type="entry name" value="Band_7"/>
</dbReference>
<feature type="domain" description="Band 7" evidence="4">
    <location>
        <begin position="24"/>
        <end position="190"/>
    </location>
</feature>
<dbReference type="KEGG" id="mtar:DF168_01333"/>
<keyword evidence="3" id="KW-0812">Transmembrane</keyword>
<keyword evidence="3" id="KW-1133">Transmembrane helix</keyword>
<feature type="coiled-coil region" evidence="2">
    <location>
        <begin position="186"/>
        <end position="227"/>
    </location>
</feature>
<keyword evidence="2" id="KW-0175">Coiled coil</keyword>
<name>A0A2Z4AQI9_9BACT</name>
<dbReference type="GO" id="GO:0016020">
    <property type="term" value="C:membrane"/>
    <property type="evidence" value="ECO:0007669"/>
    <property type="project" value="UniProtKB-SubCell"/>
</dbReference>
<dbReference type="PANTHER" id="PTHR42911">
    <property type="entry name" value="MODULATOR OF FTSH PROTEASE HFLC"/>
    <property type="match status" value="1"/>
</dbReference>
<reference evidence="5 6" key="1">
    <citation type="submission" date="2018-06" db="EMBL/GenBank/DDBJ databases">
        <title>Draft Genome Sequence of a Novel Marine Bacterium Related to the Verrucomicrobia.</title>
        <authorList>
            <person name="Vosseberg J."/>
            <person name="Martijn J."/>
            <person name="Ettema T.J.G."/>
        </authorList>
    </citation>
    <scope>NUCLEOTIDE SEQUENCE [LARGE SCALE GENOMIC DNA]</scope>
    <source>
        <strain evidence="5">TARA_B100001123</strain>
    </source>
</reference>
<dbReference type="CDD" id="cd03401">
    <property type="entry name" value="SPFH_prohibitin"/>
    <property type="match status" value="1"/>
</dbReference>
<dbReference type="Proteomes" id="UP000247465">
    <property type="component" value="Chromosome"/>
</dbReference>
<comment type="subcellular location">
    <subcellularLocation>
        <location evidence="1">Membrane</location>
        <topology evidence="1">Single-pass membrane protein</topology>
    </subcellularLocation>
</comment>
<dbReference type="EMBL" id="CP029803">
    <property type="protein sequence ID" value="AWT60132.1"/>
    <property type="molecule type" value="Genomic_DNA"/>
</dbReference>
<evidence type="ECO:0000313" key="6">
    <source>
        <dbReference type="Proteomes" id="UP000247465"/>
    </source>
</evidence>
<dbReference type="PANTHER" id="PTHR42911:SF1">
    <property type="entry name" value="MODULATOR OF FTSH PROTEASE HFLC"/>
    <property type="match status" value="1"/>
</dbReference>
<gene>
    <name evidence="5" type="ORF">DF168_01333</name>
</gene>
<dbReference type="Gene3D" id="3.30.479.30">
    <property type="entry name" value="Band 7 domain"/>
    <property type="match status" value="1"/>
</dbReference>
<keyword evidence="3" id="KW-0472">Membrane</keyword>
<dbReference type="SUPFAM" id="SSF117892">
    <property type="entry name" value="Band 7/SPFH domain"/>
    <property type="match status" value="1"/>
</dbReference>
<evidence type="ECO:0000256" key="1">
    <source>
        <dbReference type="ARBA" id="ARBA00004167"/>
    </source>
</evidence>
<evidence type="ECO:0000256" key="3">
    <source>
        <dbReference type="SAM" id="Phobius"/>
    </source>
</evidence>
<evidence type="ECO:0000259" key="4">
    <source>
        <dbReference type="SMART" id="SM00244"/>
    </source>
</evidence>
<accession>A0A2Z4AQI9</accession>
<dbReference type="InterPro" id="IPR036013">
    <property type="entry name" value="Band_7/SPFH_dom_sf"/>
</dbReference>
<protein>
    <recommendedName>
        <fullName evidence="4">Band 7 domain-containing protein</fullName>
    </recommendedName>
</protein>
<organism evidence="5 6">
    <name type="scientific">Candidatus Moanibacter tarae</name>
    <dbReference type="NCBI Taxonomy" id="2200854"/>
    <lineage>
        <taxon>Bacteria</taxon>
        <taxon>Pseudomonadati</taxon>
        <taxon>Verrucomicrobiota</taxon>
        <taxon>Opitutia</taxon>
        <taxon>Puniceicoccales</taxon>
        <taxon>Puniceicoccales incertae sedis</taxon>
        <taxon>Candidatus Moanibacter</taxon>
    </lineage>
</organism>
<evidence type="ECO:0000313" key="5">
    <source>
        <dbReference type="EMBL" id="AWT60132.1"/>
    </source>
</evidence>
<dbReference type="SMART" id="SM00244">
    <property type="entry name" value="PHB"/>
    <property type="match status" value="1"/>
</dbReference>
<evidence type="ECO:0000256" key="2">
    <source>
        <dbReference type="SAM" id="Coils"/>
    </source>
</evidence>